<feature type="transmembrane region" description="Helical" evidence="8">
    <location>
        <begin position="855"/>
        <end position="872"/>
    </location>
</feature>
<feature type="transmembrane region" description="Helical" evidence="8">
    <location>
        <begin position="687"/>
        <end position="705"/>
    </location>
</feature>
<reference evidence="11" key="3">
    <citation type="submission" date="2022-06" db="UniProtKB">
        <authorList>
            <consortium name="EnsemblMetazoa"/>
        </authorList>
    </citation>
    <scope>IDENTIFICATION</scope>
</reference>
<comment type="subcellular location">
    <subcellularLocation>
        <location evidence="1">Membrane</location>
        <topology evidence="1">Multi-pass membrane protein</topology>
    </subcellularLocation>
</comment>
<evidence type="ECO:0000313" key="10">
    <source>
        <dbReference type="EMBL" id="KAF7489252.1"/>
    </source>
</evidence>
<feature type="transmembrane region" description="Helical" evidence="8">
    <location>
        <begin position="757"/>
        <end position="774"/>
    </location>
</feature>
<comment type="similarity">
    <text evidence="2">Belongs to the PC-esterase family. CASD1 subfamily.</text>
</comment>
<feature type="transmembrane region" description="Helical" evidence="8">
    <location>
        <begin position="634"/>
        <end position="652"/>
    </location>
</feature>
<feature type="transmembrane region" description="Helical" evidence="8">
    <location>
        <begin position="548"/>
        <end position="565"/>
    </location>
</feature>
<feature type="transmembrane region" description="Helical" evidence="8">
    <location>
        <begin position="726"/>
        <end position="745"/>
    </location>
</feature>
<gene>
    <name evidence="10" type="ORF">SSS_4782</name>
</gene>
<keyword evidence="4 8" id="KW-0812">Transmembrane</keyword>
<evidence type="ECO:0000256" key="5">
    <source>
        <dbReference type="ARBA" id="ARBA00022989"/>
    </source>
</evidence>
<evidence type="ECO:0000256" key="1">
    <source>
        <dbReference type="ARBA" id="ARBA00004141"/>
    </source>
</evidence>
<keyword evidence="7" id="KW-0325">Glycoprotein</keyword>
<feature type="transmembrane region" description="Helical" evidence="8">
    <location>
        <begin position="336"/>
        <end position="358"/>
    </location>
</feature>
<name>A0A834V9D9_SARSC</name>
<protein>
    <submittedName>
        <fullName evidence="10">CAS1 domain-containing protein 1</fullName>
    </submittedName>
</protein>
<evidence type="ECO:0000259" key="9">
    <source>
        <dbReference type="Pfam" id="PF07779"/>
    </source>
</evidence>
<proteinExistence type="inferred from homology"/>
<reference evidence="10" key="2">
    <citation type="submission" date="2020-01" db="EMBL/GenBank/DDBJ databases">
        <authorList>
            <person name="Korhonen P.K.K."/>
            <person name="Guangxu M.G."/>
            <person name="Wang T.W."/>
            <person name="Stroehlein A.J.S."/>
            <person name="Young N.D."/>
            <person name="Ang C.-S.A."/>
            <person name="Fernando D.W.F."/>
            <person name="Lu H.L."/>
            <person name="Taylor S.T."/>
            <person name="Ehtesham M.E.M."/>
            <person name="Najaraj S.H.N."/>
            <person name="Harsha G.H.G."/>
            <person name="Madugundu A.M."/>
            <person name="Renuse S.R."/>
            <person name="Holt D.H."/>
            <person name="Pandey A.P."/>
            <person name="Papenfuss A.P."/>
            <person name="Gasser R.B.G."/>
            <person name="Fischer K.F."/>
        </authorList>
    </citation>
    <scope>NUCLEOTIDE SEQUENCE</scope>
    <source>
        <strain evidence="10">SSS_KF_BRIS2020</strain>
    </source>
</reference>
<feature type="transmembrane region" description="Helical" evidence="8">
    <location>
        <begin position="33"/>
        <end position="51"/>
    </location>
</feature>
<dbReference type="GO" id="GO:0016740">
    <property type="term" value="F:transferase activity"/>
    <property type="evidence" value="ECO:0007669"/>
    <property type="project" value="UniProtKB-KW"/>
</dbReference>
<feature type="transmembrane region" description="Helical" evidence="8">
    <location>
        <begin position="781"/>
        <end position="803"/>
    </location>
</feature>
<feature type="transmembrane region" description="Helical" evidence="8">
    <location>
        <begin position="809"/>
        <end position="834"/>
    </location>
</feature>
<evidence type="ECO:0000256" key="8">
    <source>
        <dbReference type="SAM" id="Phobius"/>
    </source>
</evidence>
<evidence type="ECO:0000256" key="7">
    <source>
        <dbReference type="ARBA" id="ARBA00023180"/>
    </source>
</evidence>
<keyword evidence="12" id="KW-1185">Reference proteome</keyword>
<evidence type="ECO:0000256" key="6">
    <source>
        <dbReference type="ARBA" id="ARBA00023136"/>
    </source>
</evidence>
<dbReference type="OrthoDB" id="1932925at2759"/>
<feature type="transmembrane region" description="Helical" evidence="8">
    <location>
        <begin position="601"/>
        <end position="622"/>
    </location>
</feature>
<dbReference type="EMBL" id="WVUK01000065">
    <property type="protein sequence ID" value="KAF7489252.1"/>
    <property type="molecule type" value="Genomic_DNA"/>
</dbReference>
<evidence type="ECO:0000256" key="4">
    <source>
        <dbReference type="ARBA" id="ARBA00022692"/>
    </source>
</evidence>
<keyword evidence="3" id="KW-0808">Transferase</keyword>
<dbReference type="EnsemblMetazoa" id="SSS_4782s_mrna">
    <property type="protein sequence ID" value="KAF7489252.1"/>
    <property type="gene ID" value="SSS_4782"/>
</dbReference>
<dbReference type="Pfam" id="PF07779">
    <property type="entry name" value="Cas1_AcylT"/>
    <property type="match status" value="1"/>
</dbReference>
<evidence type="ECO:0000313" key="12">
    <source>
        <dbReference type="Proteomes" id="UP000070412"/>
    </source>
</evidence>
<dbReference type="Proteomes" id="UP000070412">
    <property type="component" value="Unassembled WGS sequence"/>
</dbReference>
<dbReference type="GO" id="GO:0005975">
    <property type="term" value="P:carbohydrate metabolic process"/>
    <property type="evidence" value="ECO:0007669"/>
    <property type="project" value="UniProtKB-ARBA"/>
</dbReference>
<dbReference type="GO" id="GO:0005794">
    <property type="term" value="C:Golgi apparatus"/>
    <property type="evidence" value="ECO:0007669"/>
    <property type="project" value="UniProtKB-ARBA"/>
</dbReference>
<dbReference type="InterPro" id="IPR012419">
    <property type="entry name" value="Cas1_AcylTrans_dom"/>
</dbReference>
<feature type="transmembrane region" description="Helical" evidence="8">
    <location>
        <begin position="577"/>
        <end position="595"/>
    </location>
</feature>
<accession>A0A834V9D9</accession>
<keyword evidence="6 8" id="KW-0472">Membrane</keyword>
<dbReference type="AlphaFoldDB" id="A0A834V9D9"/>
<reference evidence="12" key="1">
    <citation type="journal article" date="2020" name="PLoS Negl. Trop. Dis.">
        <title>High-quality nuclear genome for Sarcoptes scabiei-A critical resource for a neglected parasite.</title>
        <authorList>
            <person name="Korhonen P.K."/>
            <person name="Gasser R.B."/>
            <person name="Ma G."/>
            <person name="Wang T."/>
            <person name="Stroehlein A.J."/>
            <person name="Young N.D."/>
            <person name="Ang C.S."/>
            <person name="Fernando D.D."/>
            <person name="Lu H.C."/>
            <person name="Taylor S."/>
            <person name="Reynolds S.L."/>
            <person name="Mofiz E."/>
            <person name="Najaraj S.H."/>
            <person name="Gowda H."/>
            <person name="Madugundu A."/>
            <person name="Renuse S."/>
            <person name="Holt D."/>
            <person name="Pandey A."/>
            <person name="Papenfuss A.T."/>
            <person name="Fischer K."/>
        </authorList>
    </citation>
    <scope>NUCLEOTIDE SEQUENCE [LARGE SCALE GENOMIC DNA]</scope>
</reference>
<evidence type="ECO:0000256" key="2">
    <source>
        <dbReference type="ARBA" id="ARBA00010666"/>
    </source>
</evidence>
<dbReference type="PANTHER" id="PTHR13533">
    <property type="entry name" value="N-ACETYLNEURAMINATE 9-O-ACETYLTRANSFERASE"/>
    <property type="match status" value="1"/>
</dbReference>
<evidence type="ECO:0000313" key="11">
    <source>
        <dbReference type="EnsemblMetazoa" id="KAF7489252.1"/>
    </source>
</evidence>
<feature type="domain" description="Cas1p 10 TM acyl transferase" evidence="9">
    <location>
        <begin position="434"/>
        <end position="860"/>
    </location>
</feature>
<keyword evidence="5 8" id="KW-1133">Transmembrane helix</keyword>
<feature type="transmembrane region" description="Helical" evidence="8">
    <location>
        <begin position="486"/>
        <end position="509"/>
    </location>
</feature>
<evidence type="ECO:0000256" key="3">
    <source>
        <dbReference type="ARBA" id="ARBA00022679"/>
    </source>
</evidence>
<dbReference type="PANTHER" id="PTHR13533:SF1">
    <property type="entry name" value="N-ACETYLNEURAMINATE 9-O-ACETYLTRANSFERASE"/>
    <property type="match status" value="1"/>
</dbReference>
<sequence length="877" mass="103139">MNYRMKSEIFNYGLCNDHWTINKLTANNVKKTSFFLIAILIGYHGILHLTSGVKSCKWLLSDGNFHGFGSYRVWQPYGCMMHTYSRLDIRRCIKYIAYWGGQNHIVFMGESRVRQLYYQLIKSICLNSHQITDSFQEEDLEYVEKEINLLVRFLWRPKIDQSVVDEFVRWANQKDSRRPSIVMIGSAAYNSEFNKRNSTILESFKRNLTRLLPYLEALNHTTSVLWMLQEPIFTSDLKNNIDSAIMNEQIDLYNRIATEALSSTNVNTVHIWSSARLISLGFKDARSQNDTSSRSSFRVHPNSLKFSIQILLNLYCNDQMNYNDGTCCSDPERYTLIQLIVLALLAVFIVISIVLYICEKLLTCRKNSDRAELIERKDGGLDHHSFSKINYFDACCDHLDNNQRLSTDNSSQTQVLHPNYKTDNSDSIGMLIDNLNEENKNVKNNSTKHELIFLFGKLGAIMIYCFLCDRTNFFMKENKYYSRPNFLLPILYVFALGIFFTDESSHFVVLHSDQTNEIKGWMQLIILAYHYTGASQVLPIYITIRLLVSFYLFLSGFGHFTYFWTTNDLSFERFCKVIFRLNFLAVCLCLCMNRPYQFYYFVPLVSFWFFVIYSFFKIIPVVTETSSEANSSHYFYLILKFITLFALISILYTSEVFFESLFLIRPWKFMFVSNDDSIKEWWFRWRIDRYSVLCGMISAFCLQMLRKYRIIHESNPHLFSSTRLNILMTISTIIGLFFFIASIFLCSNKSDCNELHAYVFFVPILSFVVLRNNSKWFRIRFSVLFSWFGRISLELFLCQYHIWLAADTHGILVLIPSYPVLNVIITSFIFISIAHEMHAITNRFSQYSITNDWRFTLRNLIILFLILITFRMKDGIF</sequence>
<organism evidence="10">
    <name type="scientific">Sarcoptes scabiei</name>
    <name type="common">Itch mite</name>
    <name type="synonym">Acarus scabiei</name>
    <dbReference type="NCBI Taxonomy" id="52283"/>
    <lineage>
        <taxon>Eukaryota</taxon>
        <taxon>Metazoa</taxon>
        <taxon>Ecdysozoa</taxon>
        <taxon>Arthropoda</taxon>
        <taxon>Chelicerata</taxon>
        <taxon>Arachnida</taxon>
        <taxon>Acari</taxon>
        <taxon>Acariformes</taxon>
        <taxon>Sarcoptiformes</taxon>
        <taxon>Astigmata</taxon>
        <taxon>Psoroptidia</taxon>
        <taxon>Sarcoptoidea</taxon>
        <taxon>Sarcoptidae</taxon>
        <taxon>Sarcoptinae</taxon>
        <taxon>Sarcoptes</taxon>
    </lineage>
</organism>
<dbReference type="GO" id="GO:0016020">
    <property type="term" value="C:membrane"/>
    <property type="evidence" value="ECO:0007669"/>
    <property type="project" value="UniProtKB-SubCell"/>
</dbReference>